<dbReference type="RefSeq" id="WP_330150597.1">
    <property type="nucleotide sequence ID" value="NZ_JAUZMZ010000010.1"/>
</dbReference>
<evidence type="ECO:0000259" key="8">
    <source>
        <dbReference type="Pfam" id="PF03458"/>
    </source>
</evidence>
<protein>
    <submittedName>
        <fullName evidence="9">TRIC cation channel family protein</fullName>
    </submittedName>
</protein>
<accession>A0ABU7JM92</accession>
<dbReference type="PANTHER" id="PTHR30506">
    <property type="entry name" value="INNER MEMBRANE PROTEIN"/>
    <property type="match status" value="1"/>
</dbReference>
<keyword evidence="6 7" id="KW-0472">Membrane</keyword>
<feature type="transmembrane region" description="Helical" evidence="7">
    <location>
        <begin position="153"/>
        <end position="173"/>
    </location>
</feature>
<reference evidence="9 10" key="1">
    <citation type="submission" date="2023-08" db="EMBL/GenBank/DDBJ databases">
        <authorList>
            <person name="Girao M."/>
            <person name="Carvalho M.F."/>
        </authorList>
    </citation>
    <scope>NUCLEOTIDE SEQUENCE [LARGE SCALE GENOMIC DNA]</scope>
    <source>
        <strain evidence="9 10">CC-R104</strain>
    </source>
</reference>
<gene>
    <name evidence="9" type="ORF">Q8814_03380</name>
</gene>
<evidence type="ECO:0000313" key="9">
    <source>
        <dbReference type="EMBL" id="MEE2031166.1"/>
    </source>
</evidence>
<dbReference type="Pfam" id="PF03458">
    <property type="entry name" value="Gly_transporter"/>
    <property type="match status" value="2"/>
</dbReference>
<comment type="similarity">
    <text evidence="2">Belongs to the UPF0126 family.</text>
</comment>
<evidence type="ECO:0000256" key="4">
    <source>
        <dbReference type="ARBA" id="ARBA00022692"/>
    </source>
</evidence>
<keyword evidence="3" id="KW-1003">Cell membrane</keyword>
<dbReference type="InterPro" id="IPR005115">
    <property type="entry name" value="Gly_transporter"/>
</dbReference>
<evidence type="ECO:0000256" key="5">
    <source>
        <dbReference type="ARBA" id="ARBA00022989"/>
    </source>
</evidence>
<keyword evidence="10" id="KW-1185">Reference proteome</keyword>
<name>A0ABU7JM92_9NOCA</name>
<evidence type="ECO:0000256" key="6">
    <source>
        <dbReference type="ARBA" id="ARBA00023136"/>
    </source>
</evidence>
<evidence type="ECO:0000313" key="10">
    <source>
        <dbReference type="Proteomes" id="UP001331936"/>
    </source>
</evidence>
<sequence>MTTGSTLLLVLDLAGVFAFALNGALTAVRVTRIDIVGVVTLGMTTALGGGIIRDIIIDDLPPATFSDWRYLAVAAVGSLLAFFGSKLEPLSKPITVFDALGLSLFAVTGAAKALDFGLGPMQAVILGTITGVGGGTVRDVLIGRVPVVLSSELYAIPAMVAATVIVVCMSLDVPKLPAALGAATLCFVIRMIGVRYGLNAPGPRGFDGPDPPEKRASS</sequence>
<comment type="caution">
    <text evidence="9">The sequence shown here is derived from an EMBL/GenBank/DDBJ whole genome shotgun (WGS) entry which is preliminary data.</text>
</comment>
<feature type="transmembrane region" description="Helical" evidence="7">
    <location>
        <begin position="35"/>
        <end position="56"/>
    </location>
</feature>
<feature type="transmembrane region" description="Helical" evidence="7">
    <location>
        <begin position="6"/>
        <end position="28"/>
    </location>
</feature>
<evidence type="ECO:0000256" key="1">
    <source>
        <dbReference type="ARBA" id="ARBA00004651"/>
    </source>
</evidence>
<dbReference type="PANTHER" id="PTHR30506:SF3">
    <property type="entry name" value="UPF0126 INNER MEMBRANE PROTEIN YADS-RELATED"/>
    <property type="match status" value="1"/>
</dbReference>
<keyword evidence="4 7" id="KW-0812">Transmembrane</keyword>
<dbReference type="EMBL" id="JAUZMZ010000010">
    <property type="protein sequence ID" value="MEE2031166.1"/>
    <property type="molecule type" value="Genomic_DNA"/>
</dbReference>
<feature type="transmembrane region" description="Helical" evidence="7">
    <location>
        <begin position="179"/>
        <end position="198"/>
    </location>
</feature>
<feature type="domain" description="Glycine transporter" evidence="8">
    <location>
        <begin position="96"/>
        <end position="168"/>
    </location>
</feature>
<evidence type="ECO:0000256" key="7">
    <source>
        <dbReference type="SAM" id="Phobius"/>
    </source>
</evidence>
<organism evidence="9 10">
    <name type="scientific">Rhodococcus chondri</name>
    <dbReference type="NCBI Taxonomy" id="3065941"/>
    <lineage>
        <taxon>Bacteria</taxon>
        <taxon>Bacillati</taxon>
        <taxon>Actinomycetota</taxon>
        <taxon>Actinomycetes</taxon>
        <taxon>Mycobacteriales</taxon>
        <taxon>Nocardiaceae</taxon>
        <taxon>Rhodococcus</taxon>
    </lineage>
</organism>
<feature type="transmembrane region" description="Helical" evidence="7">
    <location>
        <begin position="120"/>
        <end position="141"/>
    </location>
</feature>
<proteinExistence type="inferred from homology"/>
<comment type="subcellular location">
    <subcellularLocation>
        <location evidence="1">Cell membrane</location>
        <topology evidence="1">Multi-pass membrane protein</topology>
    </subcellularLocation>
</comment>
<dbReference type="Proteomes" id="UP001331936">
    <property type="component" value="Unassembled WGS sequence"/>
</dbReference>
<keyword evidence="5 7" id="KW-1133">Transmembrane helix</keyword>
<feature type="domain" description="Glycine transporter" evidence="8">
    <location>
        <begin position="10"/>
        <end position="84"/>
    </location>
</feature>
<evidence type="ECO:0000256" key="3">
    <source>
        <dbReference type="ARBA" id="ARBA00022475"/>
    </source>
</evidence>
<evidence type="ECO:0000256" key="2">
    <source>
        <dbReference type="ARBA" id="ARBA00008193"/>
    </source>
</evidence>